<proteinExistence type="inferred from homology"/>
<feature type="transmembrane region" description="Helical" evidence="7">
    <location>
        <begin position="305"/>
        <end position="323"/>
    </location>
</feature>
<dbReference type="GO" id="GO:0005886">
    <property type="term" value="C:plasma membrane"/>
    <property type="evidence" value="ECO:0007669"/>
    <property type="project" value="TreeGrafter"/>
</dbReference>
<reference evidence="8 9" key="1">
    <citation type="journal article" date="2011" name="ISME J.">
        <title>Community ecology of hot spring cyanobacterial mats: predominant populations and their functional potential.</title>
        <authorList>
            <person name="Klatt C.G."/>
            <person name="Wood J.M."/>
            <person name="Rusch D.B."/>
            <person name="Bateson M.M."/>
            <person name="Hamamura N."/>
            <person name="Heidelberg J.F."/>
            <person name="Grossman A.R."/>
            <person name="Bhaya D."/>
            <person name="Cohan F.M."/>
            <person name="Kuhl M."/>
            <person name="Bryant D.A."/>
            <person name="Ward D.M."/>
        </authorList>
    </citation>
    <scope>NUCLEOTIDE SEQUENCE [LARGE SCALE GENOMIC DNA]</scope>
    <source>
        <strain evidence="8">OS</strain>
    </source>
</reference>
<feature type="transmembrane region" description="Helical" evidence="7">
    <location>
        <begin position="471"/>
        <end position="489"/>
    </location>
</feature>
<feature type="transmembrane region" description="Helical" evidence="7">
    <location>
        <begin position="78"/>
        <end position="98"/>
    </location>
</feature>
<evidence type="ECO:0000256" key="7">
    <source>
        <dbReference type="SAM" id="Phobius"/>
    </source>
</evidence>
<accession>A0A395M020</accession>
<evidence type="ECO:0000256" key="5">
    <source>
        <dbReference type="ARBA" id="ARBA00023136"/>
    </source>
</evidence>
<sequence length="586" mass="65717">MHLTTIDLAIVAAYLLINALIGIAFSKRASESTTEFFLSGRKLPWWLAGTGMVATTFAADTPLAVAGIVAKNGIAGNWIWWSFVAGSMLTVFFFAQLWRRAQVLTDLEFIELRYSGKPALFLRSLKAVYFGVFMNCVIMGWVNLAMYKIVKILLPEWHAEWTIVGIALLTTLYSSLGGLWSISITDAIQFVIAMSGSVVLAIIALNRPEVTEGGGLLQELPDWMFRFLPTLVEVPTDSRAGGAFELTVSAFLAFMGVQWWASWYPGAEPGGGGYIAQRMMSAKDEKHSLFATLWFTVAHYCIRPWPWILVGLVSVVMFPMLPLSEKEDGFVYVMRDVLPSGMKGLLFAAFLAAYMSTLSTHLNWGTSYILNDFYKRLFKPNESESHYVAVARIFTICVMILSLWLTFFVLESIAGAWAFILECGAGTGFVLILRWFWWRLNAWSEITSMLAPFVAYSLLRWLTDITFPQSLFIIVGFTIIATLIVTFLTKPESMEHLKAFYARTRVGGVLWKKVAKELPEIKAEDNLFAALINWFFGVVMVYAFLFGVGKLIFGQVLYGLFLLALGMASALVIYNDFSRRGWTGLR</sequence>
<comment type="similarity">
    <text evidence="2 6">Belongs to the sodium:solute symporter (SSF) (TC 2.A.21) family.</text>
</comment>
<dbReference type="Proteomes" id="UP000266389">
    <property type="component" value="Unassembled WGS sequence"/>
</dbReference>
<evidence type="ECO:0000256" key="6">
    <source>
        <dbReference type="RuleBase" id="RU362091"/>
    </source>
</evidence>
<keyword evidence="5 7" id="KW-0472">Membrane</keyword>
<feature type="transmembrane region" description="Helical" evidence="7">
    <location>
        <begin position="442"/>
        <end position="459"/>
    </location>
</feature>
<dbReference type="Gene3D" id="1.20.1730.10">
    <property type="entry name" value="Sodium/glucose cotransporter"/>
    <property type="match status" value="1"/>
</dbReference>
<gene>
    <name evidence="8" type="ORF">D0433_12330</name>
</gene>
<feature type="transmembrane region" description="Helical" evidence="7">
    <location>
        <begin position="344"/>
        <end position="366"/>
    </location>
</feature>
<feature type="transmembrane region" description="Helical" evidence="7">
    <location>
        <begin position="556"/>
        <end position="574"/>
    </location>
</feature>
<name>A0A395M020_9BACT</name>
<feature type="transmembrane region" description="Helical" evidence="7">
    <location>
        <begin position="7"/>
        <end position="25"/>
    </location>
</feature>
<evidence type="ECO:0000256" key="4">
    <source>
        <dbReference type="ARBA" id="ARBA00022989"/>
    </source>
</evidence>
<dbReference type="AlphaFoldDB" id="A0A395M020"/>
<protein>
    <submittedName>
        <fullName evidence="8">Sodium:proline symporter</fullName>
    </submittedName>
</protein>
<dbReference type="Pfam" id="PF00474">
    <property type="entry name" value="SSF"/>
    <property type="match status" value="1"/>
</dbReference>
<feature type="transmembrane region" description="Helical" evidence="7">
    <location>
        <begin position="386"/>
        <end position="410"/>
    </location>
</feature>
<comment type="caution">
    <text evidence="8">The sequence shown here is derived from an EMBL/GenBank/DDBJ whole genome shotgun (WGS) entry which is preliminary data.</text>
</comment>
<keyword evidence="3 7" id="KW-0812">Transmembrane</keyword>
<dbReference type="InterPro" id="IPR001734">
    <property type="entry name" value="Na/solute_symporter"/>
</dbReference>
<dbReference type="CDD" id="cd11477">
    <property type="entry name" value="SLC5sbd_u1"/>
    <property type="match status" value="1"/>
</dbReference>
<organism evidence="8 9">
    <name type="scientific">Candidatus Thermochlorobacter aerophilus</name>
    <dbReference type="NCBI Taxonomy" id="1868324"/>
    <lineage>
        <taxon>Bacteria</taxon>
        <taxon>Pseudomonadati</taxon>
        <taxon>Chlorobiota</taxon>
        <taxon>Chlorobiia</taxon>
        <taxon>Chlorobiales</taxon>
        <taxon>Candidatus Thermochlorobacteriaceae</taxon>
        <taxon>Candidatus Thermochlorobacter</taxon>
    </lineage>
</organism>
<dbReference type="PANTHER" id="PTHR11819:SF77">
    <property type="entry name" value="SODIUM_GLUCOSE COTRANSPORT PROTEIN"/>
    <property type="match status" value="1"/>
</dbReference>
<dbReference type="PANTHER" id="PTHR11819">
    <property type="entry name" value="SOLUTE CARRIER FAMILY 5"/>
    <property type="match status" value="1"/>
</dbReference>
<feature type="transmembrane region" description="Helical" evidence="7">
    <location>
        <begin position="127"/>
        <end position="147"/>
    </location>
</feature>
<dbReference type="GO" id="GO:0005412">
    <property type="term" value="F:D-glucose:sodium symporter activity"/>
    <property type="evidence" value="ECO:0007669"/>
    <property type="project" value="TreeGrafter"/>
</dbReference>
<feature type="transmembrane region" description="Helical" evidence="7">
    <location>
        <begin position="527"/>
        <end position="549"/>
    </location>
</feature>
<dbReference type="EMBL" id="PHFL01000068">
    <property type="protein sequence ID" value="RFM23254.1"/>
    <property type="molecule type" value="Genomic_DNA"/>
</dbReference>
<evidence type="ECO:0000256" key="3">
    <source>
        <dbReference type="ARBA" id="ARBA00022692"/>
    </source>
</evidence>
<evidence type="ECO:0000313" key="9">
    <source>
        <dbReference type="Proteomes" id="UP000266389"/>
    </source>
</evidence>
<dbReference type="InterPro" id="IPR038377">
    <property type="entry name" value="Na/Glc_symporter_sf"/>
</dbReference>
<comment type="subcellular location">
    <subcellularLocation>
        <location evidence="1">Membrane</location>
        <topology evidence="1">Multi-pass membrane protein</topology>
    </subcellularLocation>
</comment>
<evidence type="ECO:0000256" key="2">
    <source>
        <dbReference type="ARBA" id="ARBA00006434"/>
    </source>
</evidence>
<feature type="transmembrane region" description="Helical" evidence="7">
    <location>
        <begin position="159"/>
        <end position="181"/>
    </location>
</feature>
<evidence type="ECO:0000256" key="1">
    <source>
        <dbReference type="ARBA" id="ARBA00004141"/>
    </source>
</evidence>
<dbReference type="PROSITE" id="PS50283">
    <property type="entry name" value="NA_SOLUT_SYMP_3"/>
    <property type="match status" value="1"/>
</dbReference>
<feature type="transmembrane region" description="Helical" evidence="7">
    <location>
        <begin position="417"/>
        <end position="436"/>
    </location>
</feature>
<feature type="transmembrane region" description="Helical" evidence="7">
    <location>
        <begin position="45"/>
        <end position="66"/>
    </location>
</feature>
<evidence type="ECO:0000313" key="8">
    <source>
        <dbReference type="EMBL" id="RFM23254.1"/>
    </source>
</evidence>
<keyword evidence="4 7" id="KW-1133">Transmembrane helix</keyword>